<dbReference type="Pfam" id="PF00650">
    <property type="entry name" value="CRAL_TRIO"/>
    <property type="match status" value="1"/>
</dbReference>
<proteinExistence type="predicted"/>
<dbReference type="PANTHER" id="PTHR46226">
    <property type="entry name" value="CRAL-TRIO DOMAIN-CONTAINING PROTEIN"/>
    <property type="match status" value="1"/>
</dbReference>
<organism evidence="2 3">
    <name type="scientific">Sphagnum troendelagicum</name>
    <dbReference type="NCBI Taxonomy" id="128251"/>
    <lineage>
        <taxon>Eukaryota</taxon>
        <taxon>Viridiplantae</taxon>
        <taxon>Streptophyta</taxon>
        <taxon>Embryophyta</taxon>
        <taxon>Bryophyta</taxon>
        <taxon>Sphagnophytina</taxon>
        <taxon>Sphagnopsida</taxon>
        <taxon>Sphagnales</taxon>
        <taxon>Sphagnaceae</taxon>
        <taxon>Sphagnum</taxon>
    </lineage>
</organism>
<evidence type="ECO:0000313" key="2">
    <source>
        <dbReference type="EMBL" id="CAK9228418.1"/>
    </source>
</evidence>
<dbReference type="InterPro" id="IPR036865">
    <property type="entry name" value="CRAL-TRIO_dom_sf"/>
</dbReference>
<dbReference type="PANTHER" id="PTHR46226:SF6">
    <property type="entry name" value="SEC14P-LIKE PHOSPHATIDYLINOSITOL TRANSFER FAMILY PROTEIN"/>
    <property type="match status" value="1"/>
</dbReference>
<dbReference type="InterPro" id="IPR036273">
    <property type="entry name" value="CRAL/TRIO_N_dom_sf"/>
</dbReference>
<sequence length="356" mass="40309">MAGNQKKNPLVKEMEQVIDNLDDTLKRSFQNMHGGYPEATIVRFLKARDDNVLKASKMLIDCLNWRVKNDIDNVLARPIKPKETWDAIRESQLVGFCGYCKKGRPVFAIGVGQSSYDKAAVDKYVHSHIQINEYRDTVLVPEISKKRGHYVGTCLKILDMTGLKLSAFNRLKTSTVIATVDDLNYPEKTDIYFIVNAPLVFSTCWKAVKPMLQERTKRKVQVLKGNGREELLQFMDYDSLPMFSKIGAREGSSNSLMDYGAPTSNVFSPEHQFHVEVYRHIKENSCSLSRANRLNSEGSMHIQVPSLDEQDEPTETGDFVNVLERILPSLQSAQNAQDQQRADQLATKMEGIQVST</sequence>
<dbReference type="SUPFAM" id="SSF52087">
    <property type="entry name" value="CRAL/TRIO domain"/>
    <property type="match status" value="1"/>
</dbReference>
<dbReference type="SUPFAM" id="SSF46938">
    <property type="entry name" value="CRAL/TRIO N-terminal domain"/>
    <property type="match status" value="1"/>
</dbReference>
<dbReference type="Gene3D" id="3.40.525.10">
    <property type="entry name" value="CRAL-TRIO lipid binding domain"/>
    <property type="match status" value="1"/>
</dbReference>
<dbReference type="Proteomes" id="UP001497512">
    <property type="component" value="Chromosome 6"/>
</dbReference>
<evidence type="ECO:0000313" key="3">
    <source>
        <dbReference type="Proteomes" id="UP001497512"/>
    </source>
</evidence>
<reference evidence="2" key="1">
    <citation type="submission" date="2024-02" db="EMBL/GenBank/DDBJ databases">
        <authorList>
            <consortium name="ELIXIR-Norway"/>
            <consortium name="Elixir Norway"/>
        </authorList>
    </citation>
    <scope>NUCLEOTIDE SEQUENCE</scope>
</reference>
<dbReference type="CDD" id="cd00170">
    <property type="entry name" value="SEC14"/>
    <property type="match status" value="1"/>
</dbReference>
<dbReference type="InterPro" id="IPR011074">
    <property type="entry name" value="CRAL/TRIO_N_dom"/>
</dbReference>
<dbReference type="EMBL" id="OZ019898">
    <property type="protein sequence ID" value="CAK9228418.1"/>
    <property type="molecule type" value="Genomic_DNA"/>
</dbReference>
<keyword evidence="3" id="KW-1185">Reference proteome</keyword>
<name>A0ABP0UR87_9BRYO</name>
<evidence type="ECO:0000259" key="1">
    <source>
        <dbReference type="PROSITE" id="PS50191"/>
    </source>
</evidence>
<accession>A0ABP0UR87</accession>
<feature type="domain" description="CRAL-TRIO" evidence="1">
    <location>
        <begin position="84"/>
        <end position="241"/>
    </location>
</feature>
<protein>
    <recommendedName>
        <fullName evidence="1">CRAL-TRIO domain-containing protein</fullName>
    </recommendedName>
</protein>
<dbReference type="Pfam" id="PF03765">
    <property type="entry name" value="CRAL_TRIO_N"/>
    <property type="match status" value="1"/>
</dbReference>
<dbReference type="SMART" id="SM00516">
    <property type="entry name" value="SEC14"/>
    <property type="match status" value="1"/>
</dbReference>
<dbReference type="InterPro" id="IPR001251">
    <property type="entry name" value="CRAL-TRIO_dom"/>
</dbReference>
<dbReference type="PROSITE" id="PS50191">
    <property type="entry name" value="CRAL_TRIO"/>
    <property type="match status" value="1"/>
</dbReference>
<gene>
    <name evidence="2" type="ORF">CSSPTR1EN2_LOCUS19058</name>
</gene>